<dbReference type="Gene3D" id="3.30.70.330">
    <property type="match status" value="2"/>
</dbReference>
<dbReference type="SMART" id="SM00360">
    <property type="entry name" value="RRM"/>
    <property type="match status" value="1"/>
</dbReference>
<sequence>MGMPGGPMSRGMGGRGPMNMMNALNVLSGQAFSETDLMTDLPKKKFTGRCRLFDTRAHAESAKEAIDGTLIHGRPVRVRFAVHGAALRVKELSATVSNEMLYHAFSAFGEVERAVHIVDEKGKPTGEGIVEFERKPSANEALHQIREKVFLLTA</sequence>
<proteinExistence type="predicted"/>
<dbReference type="InterPro" id="IPR012677">
    <property type="entry name" value="Nucleotide-bd_a/b_plait_sf"/>
</dbReference>
<organism evidence="7">
    <name type="scientific">Gongylonema pulchrum</name>
    <dbReference type="NCBI Taxonomy" id="637853"/>
    <lineage>
        <taxon>Eukaryota</taxon>
        <taxon>Metazoa</taxon>
        <taxon>Ecdysozoa</taxon>
        <taxon>Nematoda</taxon>
        <taxon>Chromadorea</taxon>
        <taxon>Rhabditida</taxon>
        <taxon>Spirurina</taxon>
        <taxon>Spiruromorpha</taxon>
        <taxon>Spiruroidea</taxon>
        <taxon>Gongylonematidae</taxon>
        <taxon>Gongylonema</taxon>
    </lineage>
</organism>
<dbReference type="Proteomes" id="UP000271098">
    <property type="component" value="Unassembled WGS sequence"/>
</dbReference>
<keyword evidence="2 3" id="KW-0694">RNA-binding</keyword>
<dbReference type="SUPFAM" id="SSF54928">
    <property type="entry name" value="RNA-binding domain, RBD"/>
    <property type="match status" value="1"/>
</dbReference>
<evidence type="ECO:0000313" key="7">
    <source>
        <dbReference type="WBParaSite" id="GPUH_0001729101-mRNA-1"/>
    </source>
</evidence>
<gene>
    <name evidence="5" type="ORF">GPUH_LOCUS17267</name>
</gene>
<reference evidence="5 6" key="2">
    <citation type="submission" date="2018-11" db="EMBL/GenBank/DDBJ databases">
        <authorList>
            <consortium name="Pathogen Informatics"/>
        </authorList>
    </citation>
    <scope>NUCLEOTIDE SEQUENCE [LARGE SCALE GENOMIC DNA]</scope>
</reference>
<dbReference type="PANTHER" id="PTHR23189">
    <property type="entry name" value="RNA RECOGNITION MOTIF-CONTAINING"/>
    <property type="match status" value="1"/>
</dbReference>
<dbReference type="PROSITE" id="PS50102">
    <property type="entry name" value="RRM"/>
    <property type="match status" value="1"/>
</dbReference>
<dbReference type="InterPro" id="IPR035979">
    <property type="entry name" value="RBD_domain_sf"/>
</dbReference>
<keyword evidence="1" id="KW-0677">Repeat</keyword>
<evidence type="ECO:0000259" key="4">
    <source>
        <dbReference type="PROSITE" id="PS50102"/>
    </source>
</evidence>
<dbReference type="EMBL" id="UYRT01084939">
    <property type="protein sequence ID" value="VDN29487.1"/>
    <property type="molecule type" value="Genomic_DNA"/>
</dbReference>
<dbReference type="AlphaFoldDB" id="A0A183E8H8"/>
<dbReference type="Pfam" id="PF00076">
    <property type="entry name" value="RRM_1"/>
    <property type="match status" value="1"/>
</dbReference>
<evidence type="ECO:0000313" key="6">
    <source>
        <dbReference type="Proteomes" id="UP000271098"/>
    </source>
</evidence>
<name>A0A183E8H8_9BILA</name>
<evidence type="ECO:0000256" key="1">
    <source>
        <dbReference type="ARBA" id="ARBA00022737"/>
    </source>
</evidence>
<reference evidence="7" key="1">
    <citation type="submission" date="2016-06" db="UniProtKB">
        <authorList>
            <consortium name="WormBaseParasite"/>
        </authorList>
    </citation>
    <scope>IDENTIFICATION</scope>
</reference>
<keyword evidence="6" id="KW-1185">Reference proteome</keyword>
<dbReference type="GO" id="GO:0003723">
    <property type="term" value="F:RNA binding"/>
    <property type="evidence" value="ECO:0007669"/>
    <property type="project" value="UniProtKB-UniRule"/>
</dbReference>
<dbReference type="FunFam" id="3.30.70.330:FF:000043">
    <property type="entry name" value="paraspeckle component 1 isoform X1"/>
    <property type="match status" value="1"/>
</dbReference>
<dbReference type="OrthoDB" id="10067824at2759"/>
<accession>A0A183E8H8</accession>
<evidence type="ECO:0000256" key="2">
    <source>
        <dbReference type="ARBA" id="ARBA00022884"/>
    </source>
</evidence>
<protein>
    <submittedName>
        <fullName evidence="7">RRM domain-containing protein</fullName>
    </submittedName>
</protein>
<evidence type="ECO:0000256" key="3">
    <source>
        <dbReference type="PROSITE-ProRule" id="PRU00176"/>
    </source>
</evidence>
<dbReference type="InterPro" id="IPR000504">
    <property type="entry name" value="RRM_dom"/>
</dbReference>
<evidence type="ECO:0000313" key="5">
    <source>
        <dbReference type="EMBL" id="VDN29487.1"/>
    </source>
</evidence>
<dbReference type="WBParaSite" id="GPUH_0001729101-mRNA-1">
    <property type="protein sequence ID" value="GPUH_0001729101-mRNA-1"/>
    <property type="gene ID" value="GPUH_0001729101"/>
</dbReference>
<feature type="domain" description="RRM" evidence="4">
    <location>
        <begin position="85"/>
        <end position="154"/>
    </location>
</feature>